<evidence type="ECO:0000313" key="3">
    <source>
        <dbReference type="EMBL" id="WDA60550.1"/>
    </source>
</evidence>
<dbReference type="EMBL" id="CP115167">
    <property type="protein sequence ID" value="WDA60550.1"/>
    <property type="molecule type" value="Genomic_DNA"/>
</dbReference>
<dbReference type="InterPro" id="IPR013762">
    <property type="entry name" value="Integrase-like_cat_sf"/>
</dbReference>
<proteinExistence type="predicted"/>
<reference evidence="3 4" key="1">
    <citation type="submission" date="2022-12" db="EMBL/GenBank/DDBJ databases">
        <title>Genome Sequence of Deinococcus aquaticus Type Strain PB314.</title>
        <authorList>
            <person name="Albert C."/>
            <person name="Hill J."/>
            <person name="Boren L."/>
            <person name="Scholz-Ng S."/>
            <person name="Fatema N."/>
            <person name="Grosso R."/>
            <person name="Soboslay E."/>
            <person name="Tuohy J."/>
        </authorList>
    </citation>
    <scope>NUCLEOTIDE SEQUENCE [LARGE SCALE GENOMIC DNA]</scope>
    <source>
        <strain evidence="3 4">PB-314</strain>
        <plasmid evidence="3 4">pDATS02</plasmid>
    </source>
</reference>
<dbReference type="SUPFAM" id="SSF56349">
    <property type="entry name" value="DNA breaking-rejoining enzymes"/>
    <property type="match status" value="1"/>
</dbReference>
<keyword evidence="3" id="KW-0614">Plasmid</keyword>
<sequence length="454" mass="51139">MSVAQLRRPDQASHLIIRTKGELYAVYEGNRFLRILSRVTTYLAKKHNGRLAKQCTRLLHRVNRVGGAWDLAWSAPSSAVRQALEQLFRTHYGVHIKASVQTTQLVCQPKPASPASTVITVLYQFRVAFDALISLKLRIDHPLDTVRCATRQLRQHQSVLRQGVLYDGTQSRTPVGYYRIQNEGVTPQGILDNPGLPGLLRQAARAGGWQSRDLAVLELLLCSGARVAEVCGMTWASLASADGHIDLRLHTKGQGLVPRKPVVLSSEAKRALLTYLQRERPTYDEHHGGFTSWLGRRQWTPERYLEYLRAQQIDPATVPVFLTHRKTAHNPDAFQKAAWSRLRRPSARGTACGQLLISPHHIRHWVINADLDRIWAAHGQEEFRSVEALRAYVQDMGWRSWRSLQHYDHRGAVTFLMQAWTRALEGKAAPAVTMNGLLDQLQADGTLPPPVSFA</sequence>
<organism evidence="3 4">
    <name type="scientific">Deinococcus aquaticus</name>
    <dbReference type="NCBI Taxonomy" id="328692"/>
    <lineage>
        <taxon>Bacteria</taxon>
        <taxon>Thermotogati</taxon>
        <taxon>Deinococcota</taxon>
        <taxon>Deinococci</taxon>
        <taxon>Deinococcales</taxon>
        <taxon>Deinococcaceae</taxon>
        <taxon>Deinococcus</taxon>
    </lineage>
</organism>
<protein>
    <recommendedName>
        <fullName evidence="2">Tyr recombinase domain-containing protein</fullName>
    </recommendedName>
</protein>
<feature type="domain" description="Tyr recombinase" evidence="2">
    <location>
        <begin position="185"/>
        <end position="421"/>
    </location>
</feature>
<geneLocation type="plasmid" evidence="3 4">
    <name>pDATS02</name>
</geneLocation>
<dbReference type="Proteomes" id="UP001217044">
    <property type="component" value="Plasmid pDATS02"/>
</dbReference>
<dbReference type="InterPro" id="IPR002104">
    <property type="entry name" value="Integrase_catalytic"/>
</dbReference>
<keyword evidence="4" id="KW-1185">Reference proteome</keyword>
<evidence type="ECO:0000313" key="4">
    <source>
        <dbReference type="Proteomes" id="UP001217044"/>
    </source>
</evidence>
<gene>
    <name evidence="3" type="ORF">M8445_17585</name>
</gene>
<evidence type="ECO:0000256" key="1">
    <source>
        <dbReference type="ARBA" id="ARBA00023172"/>
    </source>
</evidence>
<dbReference type="PROSITE" id="PS51898">
    <property type="entry name" value="TYR_RECOMBINASE"/>
    <property type="match status" value="1"/>
</dbReference>
<evidence type="ECO:0000259" key="2">
    <source>
        <dbReference type="PROSITE" id="PS51898"/>
    </source>
</evidence>
<keyword evidence="1" id="KW-0233">DNA recombination</keyword>
<name>A0ABY7V606_9DEIO</name>
<dbReference type="Gene3D" id="1.10.443.10">
    <property type="entry name" value="Intergrase catalytic core"/>
    <property type="match status" value="1"/>
</dbReference>
<dbReference type="InterPro" id="IPR011010">
    <property type="entry name" value="DNA_brk_join_enz"/>
</dbReference>
<accession>A0ABY7V606</accession>
<dbReference type="RefSeq" id="WP_273991318.1">
    <property type="nucleotide sequence ID" value="NZ_BAABQT010000016.1"/>
</dbReference>